<name>A0A0L9TAF8_PHAAN</name>
<proteinExistence type="predicted"/>
<accession>A0A0L9TAF8</accession>
<feature type="region of interest" description="Disordered" evidence="1">
    <location>
        <begin position="1"/>
        <end position="26"/>
    </location>
</feature>
<dbReference type="Pfam" id="PF24590">
    <property type="entry name" value="DUF7615"/>
    <property type="match status" value="1"/>
</dbReference>
<sequence length="388" mass="44461">MGNVRKKISGEGSPYAPENWPKEEEEERREKISLTKVFKSKATFIRYIQRYFPGTDPISVLDTFKWTILIDDKSESSLDCSKLEVDKLLDSFWKSLEIQYDIMKEKLEDQNSKLENLKHALKVYPAAAEDAVADLDLSPTGHLLRSRIEDENFKFGVLSKIANNFDAEMTNARPPANELSSTSEGTLVHQRTNARRPLTVGRPFVPHWTTVRSVVDERSFAGGRALFAILEEEERREKISLTKVFKSKATFIRYIQRYFPGTDPISVLDTFKWTILIDDKSESSLDCSKLEVDKLLDSFWKSLEIQYDIMKEKLEDQNSKLENLKHALKVYPAAVEDAVADLDLSPTAHLLRSRIEDENFKFGVLSKIANNFGDTSTTLLKEHLKLVE</sequence>
<feature type="domain" description="DUF7615" evidence="2">
    <location>
        <begin position="291"/>
        <end position="383"/>
    </location>
</feature>
<evidence type="ECO:0000259" key="2">
    <source>
        <dbReference type="Pfam" id="PF24590"/>
    </source>
</evidence>
<evidence type="ECO:0000313" key="3">
    <source>
        <dbReference type="EMBL" id="KOM27595.1"/>
    </source>
</evidence>
<dbReference type="PANTHER" id="PTHR33345">
    <property type="entry name" value="ADAPTER PROTEIN, PUTATIVE-RELATED"/>
    <property type="match status" value="1"/>
</dbReference>
<dbReference type="EMBL" id="KQ258389">
    <property type="protein sequence ID" value="KOM27595.1"/>
    <property type="molecule type" value="Genomic_DNA"/>
</dbReference>
<protein>
    <recommendedName>
        <fullName evidence="2">DUF7615 domain-containing protein</fullName>
    </recommendedName>
</protein>
<dbReference type="Proteomes" id="UP000053144">
    <property type="component" value="Unassembled WGS sequence"/>
</dbReference>
<evidence type="ECO:0000313" key="4">
    <source>
        <dbReference type="Proteomes" id="UP000053144"/>
    </source>
</evidence>
<dbReference type="Gramene" id="KOM27595">
    <property type="protein sequence ID" value="KOM27595"/>
    <property type="gene ID" value="LR48_Vigan442s003100"/>
</dbReference>
<gene>
    <name evidence="3" type="ORF">LR48_Vigan442s003100</name>
</gene>
<dbReference type="AlphaFoldDB" id="A0A0L9TAF8"/>
<dbReference type="InterPro" id="IPR056034">
    <property type="entry name" value="DUF7615"/>
</dbReference>
<feature type="region of interest" description="Disordered" evidence="1">
    <location>
        <begin position="173"/>
        <end position="192"/>
    </location>
</feature>
<dbReference type="PANTHER" id="PTHR33345:SF6">
    <property type="entry name" value="OS03G0747200 PROTEIN"/>
    <property type="match status" value="1"/>
</dbReference>
<organism evidence="3 4">
    <name type="scientific">Phaseolus angularis</name>
    <name type="common">Azuki bean</name>
    <name type="synonym">Vigna angularis</name>
    <dbReference type="NCBI Taxonomy" id="3914"/>
    <lineage>
        <taxon>Eukaryota</taxon>
        <taxon>Viridiplantae</taxon>
        <taxon>Streptophyta</taxon>
        <taxon>Embryophyta</taxon>
        <taxon>Tracheophyta</taxon>
        <taxon>Spermatophyta</taxon>
        <taxon>Magnoliopsida</taxon>
        <taxon>eudicotyledons</taxon>
        <taxon>Gunneridae</taxon>
        <taxon>Pentapetalae</taxon>
        <taxon>rosids</taxon>
        <taxon>fabids</taxon>
        <taxon>Fabales</taxon>
        <taxon>Fabaceae</taxon>
        <taxon>Papilionoideae</taxon>
        <taxon>50 kb inversion clade</taxon>
        <taxon>NPAAA clade</taxon>
        <taxon>indigoferoid/millettioid clade</taxon>
        <taxon>Phaseoleae</taxon>
        <taxon>Vigna</taxon>
    </lineage>
</organism>
<evidence type="ECO:0000256" key="1">
    <source>
        <dbReference type="SAM" id="MobiDB-lite"/>
    </source>
</evidence>
<feature type="compositionally biased region" description="Polar residues" evidence="1">
    <location>
        <begin position="178"/>
        <end position="191"/>
    </location>
</feature>
<reference evidence="4" key="1">
    <citation type="journal article" date="2015" name="Proc. Natl. Acad. Sci. U.S.A.">
        <title>Genome sequencing of adzuki bean (Vigna angularis) provides insight into high starch and low fat accumulation and domestication.</title>
        <authorList>
            <person name="Yang K."/>
            <person name="Tian Z."/>
            <person name="Chen C."/>
            <person name="Luo L."/>
            <person name="Zhao B."/>
            <person name="Wang Z."/>
            <person name="Yu L."/>
            <person name="Li Y."/>
            <person name="Sun Y."/>
            <person name="Li W."/>
            <person name="Chen Y."/>
            <person name="Li Y."/>
            <person name="Zhang Y."/>
            <person name="Ai D."/>
            <person name="Zhao J."/>
            <person name="Shang C."/>
            <person name="Ma Y."/>
            <person name="Wu B."/>
            <person name="Wang M."/>
            <person name="Gao L."/>
            <person name="Sun D."/>
            <person name="Zhang P."/>
            <person name="Guo F."/>
            <person name="Wang W."/>
            <person name="Li Y."/>
            <person name="Wang J."/>
            <person name="Varshney R.K."/>
            <person name="Wang J."/>
            <person name="Ling H.Q."/>
            <person name="Wan P."/>
        </authorList>
    </citation>
    <scope>NUCLEOTIDE SEQUENCE</scope>
    <source>
        <strain evidence="4">cv. Jingnong 6</strain>
    </source>
</reference>